<dbReference type="EMBL" id="JAERQM010000001">
    <property type="protein sequence ID" value="MBU8542826.1"/>
    <property type="molecule type" value="Genomic_DNA"/>
</dbReference>
<dbReference type="Pfam" id="PF01593">
    <property type="entry name" value="Amino_oxidase"/>
    <property type="match status" value="1"/>
</dbReference>
<evidence type="ECO:0000313" key="4">
    <source>
        <dbReference type="EMBL" id="MBU8542826.1"/>
    </source>
</evidence>
<keyword evidence="1 2" id="KW-0560">Oxidoreductase</keyword>
<evidence type="ECO:0000256" key="2">
    <source>
        <dbReference type="RuleBase" id="RU362075"/>
    </source>
</evidence>
<accession>A0ABS6H363</accession>
<proteinExistence type="inferred from homology"/>
<evidence type="ECO:0000259" key="3">
    <source>
        <dbReference type="Pfam" id="PF01593"/>
    </source>
</evidence>
<reference evidence="4 5" key="1">
    <citation type="submission" date="2021-01" db="EMBL/GenBank/DDBJ databases">
        <title>Roseomonas sp. nov, a bacterium isolated from an oil production mixture in Yumen Oilfield.</title>
        <authorList>
            <person name="Wu D."/>
        </authorList>
    </citation>
    <scope>NUCLEOTIDE SEQUENCE [LARGE SCALE GENOMIC DNA]</scope>
    <source>
        <strain evidence="4 5">ROY-5-3</strain>
    </source>
</reference>
<evidence type="ECO:0000256" key="1">
    <source>
        <dbReference type="ARBA" id="ARBA00023002"/>
    </source>
</evidence>
<dbReference type="Proteomes" id="UP000689967">
    <property type="component" value="Unassembled WGS sequence"/>
</dbReference>
<dbReference type="NCBIfam" id="NF045637">
    <property type="entry name" value="carotdesatCrtDProt"/>
    <property type="match status" value="1"/>
</dbReference>
<evidence type="ECO:0000313" key="5">
    <source>
        <dbReference type="Proteomes" id="UP000689967"/>
    </source>
</evidence>
<organism evidence="4 5">
    <name type="scientific">Falsiroseomonas oleicola</name>
    <dbReference type="NCBI Taxonomy" id="2801474"/>
    <lineage>
        <taxon>Bacteria</taxon>
        <taxon>Pseudomonadati</taxon>
        <taxon>Pseudomonadota</taxon>
        <taxon>Alphaproteobacteria</taxon>
        <taxon>Acetobacterales</taxon>
        <taxon>Roseomonadaceae</taxon>
        <taxon>Falsiroseomonas</taxon>
    </lineage>
</organism>
<protein>
    <submittedName>
        <fullName evidence="4">Phytoene desaturase</fullName>
    </submittedName>
</protein>
<dbReference type="NCBIfam" id="TIGR02734">
    <property type="entry name" value="crtI_fam"/>
    <property type="match status" value="1"/>
</dbReference>
<comment type="similarity">
    <text evidence="2">Belongs to the carotenoid/retinoid oxidoreductase family.</text>
</comment>
<dbReference type="RefSeq" id="WP_216873121.1">
    <property type="nucleotide sequence ID" value="NZ_JAERQM010000001.1"/>
</dbReference>
<gene>
    <name evidence="4" type="primary">crtI</name>
    <name evidence="4" type="ORF">JJQ90_03880</name>
</gene>
<dbReference type="PANTHER" id="PTHR43734">
    <property type="entry name" value="PHYTOENE DESATURASE"/>
    <property type="match status" value="1"/>
</dbReference>
<sequence length="500" mass="52713">MHVIVVGAGIGGLTAAADLARQGVRVTVLERAATAGGKMRHVRAGTADIDGGPTVFTMRWIFVQLFADAGRRLEHALTLHRADILARHAWREGGQLALFADVERSADAIGDFAGARDAQGFRDFAARSADIFGTLKKSFIAAQRPSPLDLVRRVGRLDALWRTAPWATMWQALGTHFTDPRLRQLFGRYATYCGCSPFLAPATLMLVAHVEQDGVWLVEGGMRRVADAVRDLAESQGATFRFGAEVLDILVANGRAAGVRLADGETLAADAVVFNGDVAALAQGLLGGGARQAARDTPRLARSLSAVTWCLHAPTQGFPLVHHNVFFAEDYAAEFAAIFRGRKITEAPTVYLCAQDRGRGTVPAGAAERLLLLVNAPADGDLGEMAPDALADLRERTMALLQRCGLTIQASAATTTATTPAGFHRLFPGTGGALYGRASHGATGTFARPGAASRLPGLYLAGGSVHPGPGVPMAAMSGRLAAARVLADAPVSSGWRSSRR</sequence>
<feature type="domain" description="Amine oxidase" evidence="3">
    <location>
        <begin position="10"/>
        <end position="486"/>
    </location>
</feature>
<comment type="pathway">
    <text evidence="2">Carotenoid biosynthesis.</text>
</comment>
<dbReference type="InterPro" id="IPR014105">
    <property type="entry name" value="Carotenoid/retinoid_OxRdtase"/>
</dbReference>
<keyword evidence="5" id="KW-1185">Reference proteome</keyword>
<dbReference type="InterPro" id="IPR002937">
    <property type="entry name" value="Amino_oxidase"/>
</dbReference>
<dbReference type="InterPro" id="IPR054841">
    <property type="entry name" value="carotdesatCrtD"/>
</dbReference>
<dbReference type="PANTHER" id="PTHR43734:SF7">
    <property type="entry name" value="4,4'-DIAPONEUROSPORENE OXYGENASE"/>
    <property type="match status" value="1"/>
</dbReference>
<comment type="caution">
    <text evidence="4">The sequence shown here is derived from an EMBL/GenBank/DDBJ whole genome shotgun (WGS) entry which is preliminary data.</text>
</comment>
<keyword evidence="2" id="KW-0125">Carotenoid biosynthesis</keyword>
<name>A0ABS6H363_9PROT</name>